<dbReference type="FunFam" id="1.10.10.60:FF:000229">
    <property type="entry name" value="Homeobox-leucine zipper protein HDG1"/>
    <property type="match status" value="1"/>
</dbReference>
<evidence type="ECO:0000256" key="3">
    <source>
        <dbReference type="ARBA" id="ARBA00023015"/>
    </source>
</evidence>
<dbReference type="SMART" id="SM00389">
    <property type="entry name" value="HOX"/>
    <property type="match status" value="1"/>
</dbReference>
<feature type="DNA-binding region" description="Homeobox" evidence="9">
    <location>
        <begin position="131"/>
        <end position="190"/>
    </location>
</feature>
<evidence type="ECO:0000256" key="11">
    <source>
        <dbReference type="SAM" id="Coils"/>
    </source>
</evidence>
<dbReference type="InterPro" id="IPR042160">
    <property type="entry name" value="HD-Zip_IV"/>
</dbReference>
<dbReference type="InterPro" id="IPR002913">
    <property type="entry name" value="START_lipid-bd_dom"/>
</dbReference>
<dbReference type="GO" id="GO:0008289">
    <property type="term" value="F:lipid binding"/>
    <property type="evidence" value="ECO:0007669"/>
    <property type="project" value="InterPro"/>
</dbReference>
<feature type="region of interest" description="Disordered" evidence="12">
    <location>
        <begin position="1"/>
        <end position="43"/>
    </location>
</feature>
<keyword evidence="6 9" id="KW-0371">Homeobox</keyword>
<keyword evidence="3" id="KW-0805">Transcription regulation</keyword>
<evidence type="ECO:0000256" key="10">
    <source>
        <dbReference type="RuleBase" id="RU000682"/>
    </source>
</evidence>
<evidence type="ECO:0000256" key="6">
    <source>
        <dbReference type="ARBA" id="ARBA00023155"/>
    </source>
</evidence>
<evidence type="ECO:0000256" key="9">
    <source>
        <dbReference type="PROSITE-ProRule" id="PRU00108"/>
    </source>
</evidence>
<feature type="domain" description="Homeobox" evidence="13">
    <location>
        <begin position="129"/>
        <end position="189"/>
    </location>
</feature>
<evidence type="ECO:0000313" key="15">
    <source>
        <dbReference type="EMBL" id="KAJ8430153.1"/>
    </source>
</evidence>
<evidence type="ECO:0000256" key="2">
    <source>
        <dbReference type="ARBA" id="ARBA00006789"/>
    </source>
</evidence>
<dbReference type="SUPFAM" id="SSF46689">
    <property type="entry name" value="Homeodomain-like"/>
    <property type="match status" value="1"/>
</dbReference>
<dbReference type="SUPFAM" id="SSF55961">
    <property type="entry name" value="Bet v1-like"/>
    <property type="match status" value="2"/>
</dbReference>
<comment type="similarity">
    <text evidence="2">Belongs to the HD-ZIP homeobox family. Class IV subfamily.</text>
</comment>
<dbReference type="PANTHER" id="PTHR45654">
    <property type="entry name" value="HOMEOBOX-LEUCINE ZIPPER PROTEIN MERISTEM L1"/>
    <property type="match status" value="1"/>
</dbReference>
<dbReference type="GO" id="GO:0003677">
    <property type="term" value="F:DNA binding"/>
    <property type="evidence" value="ECO:0007669"/>
    <property type="project" value="UniProtKB-UniRule"/>
</dbReference>
<dbReference type="GO" id="GO:0005634">
    <property type="term" value="C:nucleus"/>
    <property type="evidence" value="ECO:0007669"/>
    <property type="project" value="UniProtKB-SubCell"/>
</dbReference>
<dbReference type="SMART" id="SM00234">
    <property type="entry name" value="START"/>
    <property type="match status" value="1"/>
</dbReference>
<organism evidence="15 16">
    <name type="scientific">Carnegiea gigantea</name>
    <dbReference type="NCBI Taxonomy" id="171969"/>
    <lineage>
        <taxon>Eukaryota</taxon>
        <taxon>Viridiplantae</taxon>
        <taxon>Streptophyta</taxon>
        <taxon>Embryophyta</taxon>
        <taxon>Tracheophyta</taxon>
        <taxon>Spermatophyta</taxon>
        <taxon>Magnoliopsida</taxon>
        <taxon>eudicotyledons</taxon>
        <taxon>Gunneridae</taxon>
        <taxon>Pentapetalae</taxon>
        <taxon>Caryophyllales</taxon>
        <taxon>Cactineae</taxon>
        <taxon>Cactaceae</taxon>
        <taxon>Cactoideae</taxon>
        <taxon>Echinocereeae</taxon>
        <taxon>Carnegiea</taxon>
    </lineage>
</organism>
<reference evidence="15" key="1">
    <citation type="submission" date="2022-04" db="EMBL/GenBank/DDBJ databases">
        <title>Carnegiea gigantea Genome sequencing and assembly v2.</title>
        <authorList>
            <person name="Copetti D."/>
            <person name="Sanderson M.J."/>
            <person name="Burquez A."/>
            <person name="Wojciechowski M.F."/>
        </authorList>
    </citation>
    <scope>NUCLEOTIDE SEQUENCE</scope>
    <source>
        <strain evidence="15">SGP5-SGP5p</strain>
        <tissue evidence="15">Aerial part</tissue>
    </source>
</reference>
<keyword evidence="8 9" id="KW-0539">Nucleus</keyword>
<feature type="region of interest" description="Disordered" evidence="12">
    <location>
        <begin position="878"/>
        <end position="897"/>
    </location>
</feature>
<dbReference type="Pfam" id="PF00046">
    <property type="entry name" value="Homeodomain"/>
    <property type="match status" value="1"/>
</dbReference>
<dbReference type="PANTHER" id="PTHR45654:SF11">
    <property type="entry name" value="HOMEOBOX-LEUCINE ZIPPER PROTEIN HDG5"/>
    <property type="match status" value="1"/>
</dbReference>
<feature type="domain" description="START" evidence="14">
    <location>
        <begin position="352"/>
        <end position="595"/>
    </location>
</feature>
<comment type="caution">
    <text evidence="15">The sequence shown here is derived from an EMBL/GenBank/DDBJ whole genome shotgun (WGS) entry which is preliminary data.</text>
</comment>
<comment type="subcellular location">
    <subcellularLocation>
        <location evidence="1 9 10">Nucleus</location>
    </subcellularLocation>
</comment>
<dbReference type="AlphaFoldDB" id="A0A9Q1Q5X0"/>
<dbReference type="InterPro" id="IPR001356">
    <property type="entry name" value="HD"/>
</dbReference>
<keyword evidence="16" id="KW-1185">Reference proteome</keyword>
<keyword evidence="7" id="KW-0804">Transcription</keyword>
<dbReference type="PROSITE" id="PS50071">
    <property type="entry name" value="HOMEOBOX_2"/>
    <property type="match status" value="1"/>
</dbReference>
<accession>A0A9Q1Q5X0</accession>
<dbReference type="OrthoDB" id="6159439at2759"/>
<dbReference type="PROSITE" id="PS00027">
    <property type="entry name" value="HOMEOBOX_1"/>
    <property type="match status" value="1"/>
</dbReference>
<proteinExistence type="inferred from homology"/>
<evidence type="ECO:0000256" key="7">
    <source>
        <dbReference type="ARBA" id="ARBA00023163"/>
    </source>
</evidence>
<dbReference type="CDD" id="cd00086">
    <property type="entry name" value="homeodomain"/>
    <property type="match status" value="1"/>
</dbReference>
<dbReference type="Proteomes" id="UP001153076">
    <property type="component" value="Unassembled WGS sequence"/>
</dbReference>
<dbReference type="InterPro" id="IPR057993">
    <property type="entry name" value="HD-Zip_IV_C"/>
</dbReference>
<keyword evidence="4 11" id="KW-0175">Coiled coil</keyword>
<feature type="compositionally biased region" description="Polar residues" evidence="12">
    <location>
        <begin position="888"/>
        <end position="897"/>
    </location>
</feature>
<protein>
    <submittedName>
        <fullName evidence="15">Uncharacterized protein</fullName>
    </submittedName>
</protein>
<name>A0A9Q1Q5X0_9CARY</name>
<dbReference type="CDD" id="cd08875">
    <property type="entry name" value="START_ArGLABRA2_like"/>
    <property type="match status" value="1"/>
</dbReference>
<evidence type="ECO:0000313" key="16">
    <source>
        <dbReference type="Proteomes" id="UP001153076"/>
    </source>
</evidence>
<dbReference type="Gene3D" id="1.10.10.60">
    <property type="entry name" value="Homeodomain-like"/>
    <property type="match status" value="1"/>
</dbReference>
<evidence type="ECO:0000256" key="12">
    <source>
        <dbReference type="SAM" id="MobiDB-lite"/>
    </source>
</evidence>
<gene>
    <name evidence="15" type="ORF">Cgig2_005515</name>
</gene>
<dbReference type="Pfam" id="PF01852">
    <property type="entry name" value="START"/>
    <property type="match status" value="1"/>
</dbReference>
<evidence type="ECO:0000256" key="8">
    <source>
        <dbReference type="ARBA" id="ARBA00023242"/>
    </source>
</evidence>
<dbReference type="Pfam" id="PF25797">
    <property type="entry name" value="PDF2_C"/>
    <property type="match status" value="1"/>
</dbReference>
<keyword evidence="5 9" id="KW-0238">DNA-binding</keyword>
<evidence type="ECO:0000259" key="14">
    <source>
        <dbReference type="PROSITE" id="PS50848"/>
    </source>
</evidence>
<dbReference type="GO" id="GO:0000981">
    <property type="term" value="F:DNA-binding transcription factor activity, RNA polymerase II-specific"/>
    <property type="evidence" value="ECO:0007669"/>
    <property type="project" value="InterPro"/>
</dbReference>
<sequence>MYGDCQVVLPSPTMGGGGGESATNPTTTTTDHHQHHDHNHQSSCVSFFNSSPIRNPNSPFNFMASLPSFSIPFPPLLPSTVKEERGKEEMMESMSGSELNIEGQGGLSGTELDSLGGGGDFLSNNPQPPHKKKRYHRHTAHQIQEMEALFRECPHPDDKQRMKLSQELGLKPRQVKFWFQNRRTQMKHTTGFNVPMFKSQNCRSKWSKAQQDRTDNVILRAENDNLKNENYRLQAVLKSLVCPSCGGSSILGEVEYDEQQLRIENSRLKEELDRVCALAARYSGRPLQTLGPLPPSALMPPPPPSLELDMSIYSRHFQEPMPDCPELMRMTLLPDATQFPGGGGGGGGPMILDEERSLAMDLAMSSVDELVKMCHANNPLWVRNNSNLMDVLNLEEYTRMFPWPLVDPLKQHYNELRTEATRDTALVIMNSINLVDAFLDANKWIELFPSIVSRARTIQILASGVSGSASGSLHLMYAEFQMLSPLVPTREIHFLRYCHQNIEEGTWAIVDFPVDNFNGSLQLSTQFPRYRRRPSGCIIQDMPNGYSKVTWVEHHEIFDEKPTHQVFHHFVLSGLAFGAKRWLAVLQRQCERVASLMARNISDLGVIQSPEARKNFMKLSQRMIRTFCVNLSTSGYQSWTALSESAEDTVRITTRKIAEPGQPAGLILTAVSTTWLPFPHDHVFDLLKNERRRSQLEALSNGSSLHEVAHIANGSHPGNCISLLRINVASNSSQNVELMLQESSTDPTGSLVVYATMEVDYIQLVMSGEDPSCIPLLPMGFYINPLGPTDSESSISGSDPGCLLTVGLQVHTSTIPSAKLNLSSVSAINNHICNVVHQINATLGTPSTSIIGSSNASTTNNNNHNDGSACIATANGSSSALGSGSYHEPNSTAATSK</sequence>
<evidence type="ECO:0000256" key="1">
    <source>
        <dbReference type="ARBA" id="ARBA00004123"/>
    </source>
</evidence>
<dbReference type="InterPro" id="IPR017970">
    <property type="entry name" value="Homeobox_CS"/>
</dbReference>
<feature type="coiled-coil region" evidence="11">
    <location>
        <begin position="209"/>
        <end position="271"/>
    </location>
</feature>
<evidence type="ECO:0000256" key="5">
    <source>
        <dbReference type="ARBA" id="ARBA00023125"/>
    </source>
</evidence>
<dbReference type="EMBL" id="JAKOGI010000818">
    <property type="protein sequence ID" value="KAJ8430153.1"/>
    <property type="molecule type" value="Genomic_DNA"/>
</dbReference>
<dbReference type="InterPro" id="IPR009057">
    <property type="entry name" value="Homeodomain-like_sf"/>
</dbReference>
<dbReference type="PROSITE" id="PS50848">
    <property type="entry name" value="START"/>
    <property type="match status" value="1"/>
</dbReference>
<evidence type="ECO:0000259" key="13">
    <source>
        <dbReference type="PROSITE" id="PS50071"/>
    </source>
</evidence>
<evidence type="ECO:0000256" key="4">
    <source>
        <dbReference type="ARBA" id="ARBA00023054"/>
    </source>
</evidence>